<evidence type="ECO:0000256" key="10">
    <source>
        <dbReference type="ARBA" id="ARBA00042182"/>
    </source>
</evidence>
<reference evidence="15" key="1">
    <citation type="submission" date="2016-10" db="EMBL/GenBank/DDBJ databases">
        <authorList>
            <person name="Varghese N."/>
            <person name="Submissions S."/>
        </authorList>
    </citation>
    <scope>NUCLEOTIDE SEQUENCE [LARGE SCALE GENOMIC DNA]</scope>
    <source>
        <strain evidence="15">S9</strain>
    </source>
</reference>
<dbReference type="OrthoDB" id="9775794at2"/>
<comment type="subcellular location">
    <subcellularLocation>
        <location evidence="1">Cytoplasm</location>
        <location evidence="1">Cytosol</location>
    </subcellularLocation>
</comment>
<dbReference type="InterPro" id="IPR018376">
    <property type="entry name" value="Enoyl-CoA_hyd/isom_CS"/>
</dbReference>
<organism evidence="14 15">
    <name type="scientific">Salipaludibacillus aurantiacus</name>
    <dbReference type="NCBI Taxonomy" id="1601833"/>
    <lineage>
        <taxon>Bacteria</taxon>
        <taxon>Bacillati</taxon>
        <taxon>Bacillota</taxon>
        <taxon>Bacilli</taxon>
        <taxon>Bacillales</taxon>
        <taxon>Bacillaceae</taxon>
    </lineage>
</organism>
<dbReference type="PANTHER" id="PTHR11941:SF27">
    <property type="entry name" value="ETHYLMALONYL-COA DECARBOXYLASE"/>
    <property type="match status" value="1"/>
</dbReference>
<proteinExistence type="inferred from homology"/>
<gene>
    <name evidence="14" type="ORF">SAMN05518684_102381</name>
</gene>
<evidence type="ECO:0000256" key="12">
    <source>
        <dbReference type="ARBA" id="ARBA00056546"/>
    </source>
</evidence>
<dbReference type="InterPro" id="IPR001753">
    <property type="entry name" value="Enoyl-CoA_hydra/iso"/>
</dbReference>
<name>A0A1H9QUQ5_9BACI</name>
<keyword evidence="15" id="KW-1185">Reference proteome</keyword>
<evidence type="ECO:0000256" key="8">
    <source>
        <dbReference type="ARBA" id="ARBA00039903"/>
    </source>
</evidence>
<comment type="function">
    <text evidence="12">Decarboxylates ethylmalonyl-CoA, a potentially toxic metabolite, to form butyryl-CoA, suggesting it might be involved in metabolite proofreading. Acts preferentially on (S)-ethylmalonyl-CoA but also has some activity on the (R)-isomer. Also has methylmalonyl-CoA decarboxylase activity at lower level.</text>
</comment>
<comment type="catalytic activity">
    <reaction evidence="5">
        <text>(2S)-ethylmalonyl-CoA + H(+) = butanoyl-CoA + CO2</text>
        <dbReference type="Rhea" id="RHEA:32131"/>
        <dbReference type="ChEBI" id="CHEBI:15378"/>
        <dbReference type="ChEBI" id="CHEBI:16526"/>
        <dbReference type="ChEBI" id="CHEBI:57371"/>
        <dbReference type="ChEBI" id="CHEBI:60909"/>
        <dbReference type="EC" id="4.1.1.94"/>
    </reaction>
    <physiologicalReaction direction="left-to-right" evidence="5">
        <dbReference type="Rhea" id="RHEA:32132"/>
    </physiologicalReaction>
</comment>
<evidence type="ECO:0000256" key="9">
    <source>
        <dbReference type="ARBA" id="ARBA00042052"/>
    </source>
</evidence>
<dbReference type="EC" id="4.1.1.94" evidence="7"/>
<evidence type="ECO:0000256" key="5">
    <source>
        <dbReference type="ARBA" id="ARBA00036343"/>
    </source>
</evidence>
<evidence type="ECO:0000256" key="2">
    <source>
        <dbReference type="ARBA" id="ARBA00005254"/>
    </source>
</evidence>
<evidence type="ECO:0000313" key="14">
    <source>
        <dbReference type="EMBL" id="SER64204.1"/>
    </source>
</evidence>
<dbReference type="GO" id="GO:0005829">
    <property type="term" value="C:cytosol"/>
    <property type="evidence" value="ECO:0007669"/>
    <property type="project" value="UniProtKB-SubCell"/>
</dbReference>
<evidence type="ECO:0000256" key="3">
    <source>
        <dbReference type="ARBA" id="ARBA00022490"/>
    </source>
</evidence>
<evidence type="ECO:0000256" key="13">
    <source>
        <dbReference type="RuleBase" id="RU003707"/>
    </source>
</evidence>
<comment type="catalytic activity">
    <reaction evidence="6">
        <text>(2R)-ethylmalonyl-CoA + H(+) = butanoyl-CoA + CO2</text>
        <dbReference type="Rhea" id="RHEA:59540"/>
        <dbReference type="ChEBI" id="CHEBI:15378"/>
        <dbReference type="ChEBI" id="CHEBI:16526"/>
        <dbReference type="ChEBI" id="CHEBI:57371"/>
        <dbReference type="ChEBI" id="CHEBI:85316"/>
        <dbReference type="EC" id="4.1.1.94"/>
    </reaction>
    <physiologicalReaction direction="left-to-right" evidence="6">
        <dbReference type="Rhea" id="RHEA:59541"/>
    </physiologicalReaction>
</comment>
<evidence type="ECO:0000313" key="15">
    <source>
        <dbReference type="Proteomes" id="UP000198571"/>
    </source>
</evidence>
<comment type="similarity">
    <text evidence="2 13">Belongs to the enoyl-CoA hydratase/isomerase family.</text>
</comment>
<evidence type="ECO:0000256" key="6">
    <source>
        <dbReference type="ARBA" id="ARBA00036541"/>
    </source>
</evidence>
<evidence type="ECO:0000256" key="7">
    <source>
        <dbReference type="ARBA" id="ARBA00038883"/>
    </source>
</evidence>
<evidence type="ECO:0000256" key="1">
    <source>
        <dbReference type="ARBA" id="ARBA00004514"/>
    </source>
</evidence>
<sequence length="250" mass="27996">MMAVMMEYLDKNTVRIILNRPARKNAVNFEMMHKLNGFLDELDKDEDLTVLWIQGEGEAFCSGGDLEEFHGLRTAEEAKKMLIPMSGVIKKIISLDAVTVSYLNGPAVGGGAEIASSTDFTLGNASAKAGFIQGNLAITTGWGGASLLKRRIGYHAALKMLATAKVYSAQELRDLGFVHQIVNDEKDVRQWCTEWVKSPEVVRAYKKNLLPEVERKQLFELINQEIERCAVLWEGEAHHKAVEQFNNKQR</sequence>
<dbReference type="SUPFAM" id="SSF52096">
    <property type="entry name" value="ClpP/crotonase"/>
    <property type="match status" value="1"/>
</dbReference>
<dbReference type="InterPro" id="IPR029045">
    <property type="entry name" value="ClpP/crotonase-like_dom_sf"/>
</dbReference>
<dbReference type="Pfam" id="PF00378">
    <property type="entry name" value="ECH_1"/>
    <property type="match status" value="1"/>
</dbReference>
<dbReference type="AlphaFoldDB" id="A0A1H9QUQ5"/>
<comment type="catalytic activity">
    <reaction evidence="11">
        <text>(S)-methylmalonyl-CoA + H(+) = propanoyl-CoA + CO2</text>
        <dbReference type="Rhea" id="RHEA:61340"/>
        <dbReference type="ChEBI" id="CHEBI:15378"/>
        <dbReference type="ChEBI" id="CHEBI:16526"/>
        <dbReference type="ChEBI" id="CHEBI:57327"/>
        <dbReference type="ChEBI" id="CHEBI:57392"/>
        <dbReference type="EC" id="4.1.1.94"/>
    </reaction>
    <physiologicalReaction direction="left-to-right" evidence="11">
        <dbReference type="Rhea" id="RHEA:61341"/>
    </physiologicalReaction>
</comment>
<dbReference type="STRING" id="1601833.SAMN05518684_102381"/>
<dbReference type="EMBL" id="FOGT01000002">
    <property type="protein sequence ID" value="SER64204.1"/>
    <property type="molecule type" value="Genomic_DNA"/>
</dbReference>
<keyword evidence="3" id="KW-0963">Cytoplasm</keyword>
<dbReference type="CDD" id="cd06558">
    <property type="entry name" value="crotonase-like"/>
    <property type="match status" value="1"/>
</dbReference>
<dbReference type="GO" id="GO:0006635">
    <property type="term" value="P:fatty acid beta-oxidation"/>
    <property type="evidence" value="ECO:0007669"/>
    <property type="project" value="TreeGrafter"/>
</dbReference>
<accession>A0A1H9QUQ5</accession>
<dbReference type="Gene3D" id="3.90.226.10">
    <property type="entry name" value="2-enoyl-CoA Hydratase, Chain A, domain 1"/>
    <property type="match status" value="1"/>
</dbReference>
<keyword evidence="4" id="KW-0456">Lyase</keyword>
<evidence type="ECO:0000256" key="4">
    <source>
        <dbReference type="ARBA" id="ARBA00023239"/>
    </source>
</evidence>
<dbReference type="RefSeq" id="WP_093047698.1">
    <property type="nucleotide sequence ID" value="NZ_FOGT01000002.1"/>
</dbReference>
<protein>
    <recommendedName>
        <fullName evidence="8">Ethylmalonyl-CoA decarboxylase</fullName>
        <ecNumber evidence="7">4.1.1.94</ecNumber>
    </recommendedName>
    <alternativeName>
        <fullName evidence="10">Enoyl-CoA hydratase domain-containing protein 1</fullName>
    </alternativeName>
    <alternativeName>
        <fullName evidence="9">Methylmalonyl-CoA decarboxylase</fullName>
    </alternativeName>
</protein>
<dbReference type="PROSITE" id="PS00166">
    <property type="entry name" value="ENOYL_COA_HYDRATASE"/>
    <property type="match status" value="1"/>
</dbReference>
<dbReference type="Proteomes" id="UP000198571">
    <property type="component" value="Unassembled WGS sequence"/>
</dbReference>
<evidence type="ECO:0000256" key="11">
    <source>
        <dbReference type="ARBA" id="ARBA00047446"/>
    </source>
</evidence>
<dbReference type="PANTHER" id="PTHR11941">
    <property type="entry name" value="ENOYL-COA HYDRATASE-RELATED"/>
    <property type="match status" value="1"/>
</dbReference>
<dbReference type="GO" id="GO:0004492">
    <property type="term" value="F:methyl/ethyl malonyl-CoA decarboxylase activity"/>
    <property type="evidence" value="ECO:0007669"/>
    <property type="project" value="UniProtKB-EC"/>
</dbReference>